<evidence type="ECO:0008006" key="4">
    <source>
        <dbReference type="Google" id="ProtNLM"/>
    </source>
</evidence>
<keyword evidence="1" id="KW-1133">Transmembrane helix</keyword>
<comment type="caution">
    <text evidence="2">The sequence shown here is derived from an EMBL/GenBank/DDBJ whole genome shotgun (WGS) entry which is preliminary data.</text>
</comment>
<sequence>MAKTPKALPAREWLEPRVRFSRAASLIGFLGMIALLSVYYLIFADLHGARPGVILAIELLPLLILVPGMLSGSPRGHSWTCFVINLYFIKGALAAFDPNRWLFGLLEMALSVAVFISTLLYVRRRFQLNRKLAAPPQV</sequence>
<name>A0A0P9Y9W5_9PSED</name>
<evidence type="ECO:0000313" key="2">
    <source>
        <dbReference type="EMBL" id="KPY41799.1"/>
    </source>
</evidence>
<evidence type="ECO:0000313" key="3">
    <source>
        <dbReference type="Proteomes" id="UP000050562"/>
    </source>
</evidence>
<dbReference type="AlphaFoldDB" id="A0A0P9Y9W5"/>
<dbReference type="RefSeq" id="WP_057407964.1">
    <property type="nucleotide sequence ID" value="NZ_LJRC01000005.1"/>
</dbReference>
<dbReference type="Proteomes" id="UP000050562">
    <property type="component" value="Unassembled WGS sequence"/>
</dbReference>
<organism evidence="2 3">
    <name type="scientific">Pseudomonas syringae pv. primulae</name>
    <dbReference type="NCBI Taxonomy" id="251707"/>
    <lineage>
        <taxon>Bacteria</taxon>
        <taxon>Pseudomonadati</taxon>
        <taxon>Pseudomonadota</taxon>
        <taxon>Gammaproteobacteria</taxon>
        <taxon>Pseudomonadales</taxon>
        <taxon>Pseudomonadaceae</taxon>
        <taxon>Pseudomonas</taxon>
    </lineage>
</organism>
<keyword evidence="1" id="KW-0812">Transmembrane</keyword>
<proteinExistence type="predicted"/>
<dbReference type="EMBL" id="LJRC01000005">
    <property type="protein sequence ID" value="KPY41799.1"/>
    <property type="molecule type" value="Genomic_DNA"/>
</dbReference>
<dbReference type="InterPro" id="IPR018643">
    <property type="entry name" value="DUF2069_membrane"/>
</dbReference>
<gene>
    <name evidence="2" type="ORF">ALO52_03202</name>
</gene>
<feature type="transmembrane region" description="Helical" evidence="1">
    <location>
        <begin position="20"/>
        <end position="42"/>
    </location>
</feature>
<feature type="transmembrane region" description="Helical" evidence="1">
    <location>
        <begin position="78"/>
        <end position="96"/>
    </location>
</feature>
<accession>A0A0P9Y9W5</accession>
<dbReference type="PATRIC" id="fig|251707.3.peg.4230"/>
<feature type="transmembrane region" description="Helical" evidence="1">
    <location>
        <begin position="102"/>
        <end position="122"/>
    </location>
</feature>
<protein>
    <recommendedName>
        <fullName evidence="4">DUF2069 domain-containing protein</fullName>
    </recommendedName>
</protein>
<reference evidence="2 3" key="1">
    <citation type="submission" date="2015-09" db="EMBL/GenBank/DDBJ databases">
        <title>Genome announcement of multiple Pseudomonas syringae strains.</title>
        <authorList>
            <person name="Thakur S."/>
            <person name="Wang P.W."/>
            <person name="Gong Y."/>
            <person name="Weir B.S."/>
            <person name="Guttman D.S."/>
        </authorList>
    </citation>
    <scope>NUCLEOTIDE SEQUENCE [LARGE SCALE GENOMIC DNA]</scope>
    <source>
        <strain evidence="2 3">ICMP3956</strain>
    </source>
</reference>
<dbReference type="Pfam" id="PF09842">
    <property type="entry name" value="DUF2069"/>
    <property type="match status" value="1"/>
</dbReference>
<keyword evidence="1" id="KW-0472">Membrane</keyword>
<evidence type="ECO:0000256" key="1">
    <source>
        <dbReference type="SAM" id="Phobius"/>
    </source>
</evidence>
<feature type="transmembrane region" description="Helical" evidence="1">
    <location>
        <begin position="48"/>
        <end position="66"/>
    </location>
</feature>